<gene>
    <name evidence="2" type="ORF">FDG2_1804</name>
</gene>
<organism evidence="2 3">
    <name type="scientific">Candidatus Protofrankia californiensis</name>
    <dbReference type="NCBI Taxonomy" id="1839754"/>
    <lineage>
        <taxon>Bacteria</taxon>
        <taxon>Bacillati</taxon>
        <taxon>Actinomycetota</taxon>
        <taxon>Actinomycetes</taxon>
        <taxon>Frankiales</taxon>
        <taxon>Frankiaceae</taxon>
        <taxon>Protofrankia</taxon>
    </lineage>
</organism>
<dbReference type="InterPro" id="IPR036812">
    <property type="entry name" value="NAD(P)_OxRdtase_dom_sf"/>
</dbReference>
<sequence length="245" mass="27014">MAGDLLPEFFLSTKVGFFPSPTGYTEHSLDPIRLRTAIEATADTLGRIPDIVFLHNPERSIRQGEHRAAHDSLTEACEALQGAARAGLCAGWGISTWDPRSVVNVLCHGRGLAVSPSHLMHRSGVLVSSAVVEGSETLADLLGVARERRWGMSPFAGSTRAPFWDTVNLSPLLSTQRQHSPVEAAFRLAYELPKVGRVAVSVNDPSHLRELVEATRLSVDRTMVDRYRSLLRDRQRPDHRALLRP</sequence>
<accession>A0A1C3NWE8</accession>
<name>A0A1C3NWE8_9ACTN</name>
<dbReference type="Pfam" id="PF00248">
    <property type="entry name" value="Aldo_ket_red"/>
    <property type="match status" value="1"/>
</dbReference>
<dbReference type="SUPFAM" id="SSF51430">
    <property type="entry name" value="NAD(P)-linked oxidoreductase"/>
    <property type="match status" value="1"/>
</dbReference>
<dbReference type="Gene3D" id="3.20.20.100">
    <property type="entry name" value="NADP-dependent oxidoreductase domain"/>
    <property type="match status" value="1"/>
</dbReference>
<proteinExistence type="predicted"/>
<dbReference type="InterPro" id="IPR023210">
    <property type="entry name" value="NADP_OxRdtase_dom"/>
</dbReference>
<evidence type="ECO:0000313" key="2">
    <source>
        <dbReference type="EMBL" id="SBW20788.1"/>
    </source>
</evidence>
<dbReference type="Proteomes" id="UP000199013">
    <property type="component" value="Unassembled WGS sequence"/>
</dbReference>
<dbReference type="EMBL" id="FLUV01000761">
    <property type="protein sequence ID" value="SBW20788.1"/>
    <property type="molecule type" value="Genomic_DNA"/>
</dbReference>
<feature type="domain" description="NADP-dependent oxidoreductase" evidence="1">
    <location>
        <begin position="8"/>
        <end position="109"/>
    </location>
</feature>
<protein>
    <recommendedName>
        <fullName evidence="1">NADP-dependent oxidoreductase domain-containing protein</fullName>
    </recommendedName>
</protein>
<evidence type="ECO:0000259" key="1">
    <source>
        <dbReference type="Pfam" id="PF00248"/>
    </source>
</evidence>
<keyword evidence="3" id="KW-1185">Reference proteome</keyword>
<dbReference type="AlphaFoldDB" id="A0A1C3NWE8"/>
<reference evidence="3" key="1">
    <citation type="submission" date="2016-02" db="EMBL/GenBank/DDBJ databases">
        <authorList>
            <person name="Wibberg D."/>
        </authorList>
    </citation>
    <scope>NUCLEOTIDE SEQUENCE [LARGE SCALE GENOMIC DNA]</scope>
</reference>
<evidence type="ECO:0000313" key="3">
    <source>
        <dbReference type="Proteomes" id="UP000199013"/>
    </source>
</evidence>